<comment type="caution">
    <text evidence="3">The sequence shown here is derived from an EMBL/GenBank/DDBJ whole genome shotgun (WGS) entry which is preliminary data.</text>
</comment>
<dbReference type="PROSITE" id="PS51257">
    <property type="entry name" value="PROKAR_LIPOPROTEIN"/>
    <property type="match status" value="1"/>
</dbReference>
<keyword evidence="4" id="KW-1185">Reference proteome</keyword>
<feature type="signal peptide" evidence="2">
    <location>
        <begin position="1"/>
        <end position="23"/>
    </location>
</feature>
<dbReference type="SUPFAM" id="SSF53300">
    <property type="entry name" value="vWA-like"/>
    <property type="match status" value="1"/>
</dbReference>
<keyword evidence="2" id="KW-0732">Signal</keyword>
<dbReference type="OrthoDB" id="5504657at2"/>
<dbReference type="InterPro" id="IPR036465">
    <property type="entry name" value="vWFA_dom_sf"/>
</dbReference>
<organism evidence="3 4">
    <name type="scientific">Chondromyces apiculatus DSM 436</name>
    <dbReference type="NCBI Taxonomy" id="1192034"/>
    <lineage>
        <taxon>Bacteria</taxon>
        <taxon>Pseudomonadati</taxon>
        <taxon>Myxococcota</taxon>
        <taxon>Polyangia</taxon>
        <taxon>Polyangiales</taxon>
        <taxon>Polyangiaceae</taxon>
        <taxon>Chondromyces</taxon>
    </lineage>
</organism>
<sequence length="405" mass="40404">MQNFPRFLLRGLGILSVSGLIAAACSASGDGAPTPGASGDPGSAGPGGSGTTGTGGSGAAGGGEPGLGGGTFAAGTGGGGTGGSCAAVSSEAETEVQPADIIIAVDTSGSMDEEAAEVQANLNNFAALIIAANIDVHVILIADTTVCIPAPLGAGACPGADENLPVYRHVNQVVNSTDALQLILSTYPQWRDSLRPNATKTLAVVSDDNSDLSAASFTSQLLALDPPTFQGFKFDAIVAYENPQSCIFGCFGGTTTPCCPGPAPICDPLAAAEGTVYKQLVQQTGGVSGNLCVQDFDPVFASMATSVVTTSNISCEYAIPANPDGAFDPTKVNVEFTSGGGTTQTIGNVSGASTCTSQVGGWYYDDPQNPTKINLCPGTCTAVQGDTNGRVDVLFGCDTIPAVPQ</sequence>
<accession>A0A017SVW3</accession>
<evidence type="ECO:0000256" key="2">
    <source>
        <dbReference type="SAM" id="SignalP"/>
    </source>
</evidence>
<protein>
    <recommendedName>
        <fullName evidence="5">VWFA domain-containing protein</fullName>
    </recommendedName>
</protein>
<evidence type="ECO:0008006" key="5">
    <source>
        <dbReference type="Google" id="ProtNLM"/>
    </source>
</evidence>
<reference evidence="3 4" key="1">
    <citation type="submission" date="2013-05" db="EMBL/GenBank/DDBJ databases">
        <title>Genome assembly of Chondromyces apiculatus DSM 436.</title>
        <authorList>
            <person name="Sharma G."/>
            <person name="Khatri I."/>
            <person name="Kaur C."/>
            <person name="Mayilraj S."/>
            <person name="Subramanian S."/>
        </authorList>
    </citation>
    <scope>NUCLEOTIDE SEQUENCE [LARGE SCALE GENOMIC DNA]</scope>
    <source>
        <strain evidence="3 4">DSM 436</strain>
    </source>
</reference>
<dbReference type="EMBL" id="ASRX01000088">
    <property type="protein sequence ID" value="EYF01108.1"/>
    <property type="molecule type" value="Genomic_DNA"/>
</dbReference>
<proteinExistence type="predicted"/>
<feature type="compositionally biased region" description="Gly residues" evidence="1">
    <location>
        <begin position="42"/>
        <end position="74"/>
    </location>
</feature>
<gene>
    <name evidence="3" type="ORF">CAP_8613</name>
</gene>
<dbReference type="Proteomes" id="UP000019678">
    <property type="component" value="Unassembled WGS sequence"/>
</dbReference>
<feature type="region of interest" description="Disordered" evidence="1">
    <location>
        <begin position="28"/>
        <end position="74"/>
    </location>
</feature>
<dbReference type="eggNOG" id="COG2304">
    <property type="taxonomic scope" value="Bacteria"/>
</dbReference>
<feature type="compositionally biased region" description="Low complexity" evidence="1">
    <location>
        <begin position="28"/>
        <end position="41"/>
    </location>
</feature>
<feature type="chain" id="PRO_5001496396" description="VWFA domain-containing protein" evidence="2">
    <location>
        <begin position="24"/>
        <end position="405"/>
    </location>
</feature>
<dbReference type="AlphaFoldDB" id="A0A017SVW3"/>
<evidence type="ECO:0000256" key="1">
    <source>
        <dbReference type="SAM" id="MobiDB-lite"/>
    </source>
</evidence>
<dbReference type="Gene3D" id="3.40.50.410">
    <property type="entry name" value="von Willebrand factor, type A domain"/>
    <property type="match status" value="1"/>
</dbReference>
<name>A0A017SVW3_9BACT</name>
<evidence type="ECO:0000313" key="3">
    <source>
        <dbReference type="EMBL" id="EYF01108.1"/>
    </source>
</evidence>
<dbReference type="RefSeq" id="WP_044249965.1">
    <property type="nucleotide sequence ID" value="NZ_ASRX01000088.1"/>
</dbReference>
<evidence type="ECO:0000313" key="4">
    <source>
        <dbReference type="Proteomes" id="UP000019678"/>
    </source>
</evidence>